<keyword evidence="2 5" id="KW-0812">Transmembrane</keyword>
<reference evidence="6 7" key="1">
    <citation type="journal article" date="2024" name="IMA Fungus">
        <title>IMA Genome - F19 : A genome assembly and annotation guide to empower mycologists, including annotated draft genome sequences of Ceratocystis pirilliformis, Diaporthe australafricana, Fusarium ophioides, Paecilomyces lecythidis, and Sporothrix stenoceras.</title>
        <authorList>
            <person name="Aylward J."/>
            <person name="Wilson A.M."/>
            <person name="Visagie C.M."/>
            <person name="Spraker J."/>
            <person name="Barnes I."/>
            <person name="Buitendag C."/>
            <person name="Ceriani C."/>
            <person name="Del Mar Angel L."/>
            <person name="du Plessis D."/>
            <person name="Fuchs T."/>
            <person name="Gasser K."/>
            <person name="Kramer D."/>
            <person name="Li W."/>
            <person name="Munsamy K."/>
            <person name="Piso A."/>
            <person name="Price J.L."/>
            <person name="Sonnekus B."/>
            <person name="Thomas C."/>
            <person name="van der Nest A."/>
            <person name="van Dijk A."/>
            <person name="van Heerden A."/>
            <person name="van Vuuren N."/>
            <person name="Yilmaz N."/>
            <person name="Duong T.A."/>
            <person name="van der Merwe N.A."/>
            <person name="Wingfield M.J."/>
            <person name="Wingfield B.D."/>
        </authorList>
    </citation>
    <scope>NUCLEOTIDE SEQUENCE [LARGE SCALE GENOMIC DNA]</scope>
    <source>
        <strain evidence="6 7">CMW 12675</strain>
    </source>
</reference>
<dbReference type="EMBL" id="JAWDJO010000111">
    <property type="protein sequence ID" value="KAL1893400.1"/>
    <property type="molecule type" value="Genomic_DNA"/>
</dbReference>
<evidence type="ECO:0000256" key="2">
    <source>
        <dbReference type="ARBA" id="ARBA00022692"/>
    </source>
</evidence>
<feature type="transmembrane region" description="Helical" evidence="5">
    <location>
        <begin position="66"/>
        <end position="87"/>
    </location>
</feature>
<evidence type="ECO:0000256" key="1">
    <source>
        <dbReference type="ARBA" id="ARBA00004141"/>
    </source>
</evidence>
<keyword evidence="7" id="KW-1185">Reference proteome</keyword>
<keyword evidence="3 5" id="KW-1133">Transmembrane helix</keyword>
<protein>
    <recommendedName>
        <fullName evidence="8">PQ-loop repeat-containing protein 1</fullName>
    </recommendedName>
</protein>
<name>A0ABR3YZZ5_9PEZI</name>
<evidence type="ECO:0008006" key="8">
    <source>
        <dbReference type="Google" id="ProtNLM"/>
    </source>
</evidence>
<keyword evidence="4 5" id="KW-0472">Membrane</keyword>
<organism evidence="6 7">
    <name type="scientific">Ceratocystis pirilliformis</name>
    <dbReference type="NCBI Taxonomy" id="259994"/>
    <lineage>
        <taxon>Eukaryota</taxon>
        <taxon>Fungi</taxon>
        <taxon>Dikarya</taxon>
        <taxon>Ascomycota</taxon>
        <taxon>Pezizomycotina</taxon>
        <taxon>Sordariomycetes</taxon>
        <taxon>Hypocreomycetidae</taxon>
        <taxon>Microascales</taxon>
        <taxon>Ceratocystidaceae</taxon>
        <taxon>Ceratocystis</taxon>
    </lineage>
</organism>
<evidence type="ECO:0000313" key="6">
    <source>
        <dbReference type="EMBL" id="KAL1893400.1"/>
    </source>
</evidence>
<dbReference type="InterPro" id="IPR052241">
    <property type="entry name" value="SLC66/Scramblase_ANY1"/>
</dbReference>
<evidence type="ECO:0000256" key="3">
    <source>
        <dbReference type="ARBA" id="ARBA00022989"/>
    </source>
</evidence>
<feature type="transmembrane region" description="Helical" evidence="5">
    <location>
        <begin position="6"/>
        <end position="25"/>
    </location>
</feature>
<proteinExistence type="predicted"/>
<dbReference type="Proteomes" id="UP001583280">
    <property type="component" value="Unassembled WGS sequence"/>
</dbReference>
<comment type="caution">
    <text evidence="6">The sequence shown here is derived from an EMBL/GenBank/DDBJ whole genome shotgun (WGS) entry which is preliminary data.</text>
</comment>
<evidence type="ECO:0000256" key="5">
    <source>
        <dbReference type="SAM" id="Phobius"/>
    </source>
</evidence>
<gene>
    <name evidence="6" type="ORF">Cpir12675_004138</name>
</gene>
<dbReference type="PANTHER" id="PTHR14856">
    <property type="entry name" value="PQ-LOOP REPEAT-CONTAINING PROTEIN 1-LIKE PROTEIN"/>
    <property type="match status" value="1"/>
</dbReference>
<dbReference type="Gene3D" id="1.20.1280.290">
    <property type="match status" value="2"/>
</dbReference>
<dbReference type="PANTHER" id="PTHR14856:SF9">
    <property type="entry name" value="PQ-LOOP REPEAT-CONTAINING PROTEIN 1"/>
    <property type="match status" value="1"/>
</dbReference>
<feature type="transmembrane region" description="Helical" evidence="5">
    <location>
        <begin position="130"/>
        <end position="151"/>
    </location>
</feature>
<comment type="subcellular location">
    <subcellularLocation>
        <location evidence="1">Membrane</location>
        <topology evidence="1">Multi-pass membrane protein</topology>
    </subcellularLocation>
</comment>
<evidence type="ECO:0000256" key="4">
    <source>
        <dbReference type="ARBA" id="ARBA00023136"/>
    </source>
</evidence>
<dbReference type="Pfam" id="PF04193">
    <property type="entry name" value="PQ-loop"/>
    <property type="match status" value="1"/>
</dbReference>
<feature type="transmembrane region" description="Helical" evidence="5">
    <location>
        <begin position="37"/>
        <end position="60"/>
    </location>
</feature>
<sequence>MTFITTLSAWLTPIFIVMSPILSYSDQALSMHRNKSSAGFSLDIPLIMLSASVLKCFYWLGSHFDISLLLQAILMIIMQVILLKIALDNRPTSKAETAVPFAGVQEKGLLSGPRPYEFWQWRSSKPYWSFLLYFSGALAVLHILLSATPVYPSYSDMLGVVGLGIEAILPLPQIMANTEARSCKGFRLSVLANWLVGDAMKLFWFFTASSTIPLTFKLCGIFQSCCDAFLGVQYCFYGDGEAQGDFALQPVATVEKLT</sequence>
<dbReference type="InterPro" id="IPR006603">
    <property type="entry name" value="PQ-loop_rpt"/>
</dbReference>
<accession>A0ABR3YZZ5</accession>
<evidence type="ECO:0000313" key="7">
    <source>
        <dbReference type="Proteomes" id="UP001583280"/>
    </source>
</evidence>